<accession>A0ABV6S2Y3</accession>
<sequence>MTARRARRPGYLETYETPEGDGDLPDLESYETPPDDAASFADEFSEYDDG</sequence>
<dbReference type="RefSeq" id="WP_267220635.1">
    <property type="nucleotide sequence ID" value="NZ_JAPCWC010000007.1"/>
</dbReference>
<organism evidence="2 3">
    <name type="scientific">Novosphingobium clariflavum</name>
    <dbReference type="NCBI Taxonomy" id="2029884"/>
    <lineage>
        <taxon>Bacteria</taxon>
        <taxon>Pseudomonadati</taxon>
        <taxon>Pseudomonadota</taxon>
        <taxon>Alphaproteobacteria</taxon>
        <taxon>Sphingomonadales</taxon>
        <taxon>Sphingomonadaceae</taxon>
        <taxon>Novosphingobium</taxon>
    </lineage>
</organism>
<protein>
    <submittedName>
        <fullName evidence="2">Uncharacterized protein</fullName>
    </submittedName>
</protein>
<comment type="caution">
    <text evidence="2">The sequence shown here is derived from an EMBL/GenBank/DDBJ whole genome shotgun (WGS) entry which is preliminary data.</text>
</comment>
<evidence type="ECO:0000313" key="3">
    <source>
        <dbReference type="Proteomes" id="UP001589858"/>
    </source>
</evidence>
<feature type="region of interest" description="Disordered" evidence="1">
    <location>
        <begin position="1"/>
        <end position="50"/>
    </location>
</feature>
<dbReference type="Proteomes" id="UP001589858">
    <property type="component" value="Unassembled WGS sequence"/>
</dbReference>
<gene>
    <name evidence="2" type="ORF">ACFFF8_01190</name>
</gene>
<name>A0ABV6S2Y3_9SPHN</name>
<evidence type="ECO:0000256" key="1">
    <source>
        <dbReference type="SAM" id="MobiDB-lite"/>
    </source>
</evidence>
<reference evidence="2 3" key="1">
    <citation type="submission" date="2024-09" db="EMBL/GenBank/DDBJ databases">
        <authorList>
            <person name="Sun Q."/>
            <person name="Mori K."/>
        </authorList>
    </citation>
    <scope>NUCLEOTIDE SEQUENCE [LARGE SCALE GENOMIC DNA]</scope>
    <source>
        <strain evidence="2 3">CICC 11035S</strain>
    </source>
</reference>
<feature type="compositionally biased region" description="Acidic residues" evidence="1">
    <location>
        <begin position="16"/>
        <end position="29"/>
    </location>
</feature>
<proteinExistence type="predicted"/>
<dbReference type="EMBL" id="JBHLTM010000008">
    <property type="protein sequence ID" value="MFC0683199.1"/>
    <property type="molecule type" value="Genomic_DNA"/>
</dbReference>
<keyword evidence="3" id="KW-1185">Reference proteome</keyword>
<evidence type="ECO:0000313" key="2">
    <source>
        <dbReference type="EMBL" id="MFC0683199.1"/>
    </source>
</evidence>